<dbReference type="Proteomes" id="UP001057402">
    <property type="component" value="Chromosome 10"/>
</dbReference>
<dbReference type="EMBL" id="CM042889">
    <property type="protein sequence ID" value="KAI4318684.1"/>
    <property type="molecule type" value="Genomic_DNA"/>
</dbReference>
<evidence type="ECO:0000313" key="2">
    <source>
        <dbReference type="Proteomes" id="UP001057402"/>
    </source>
</evidence>
<proteinExistence type="predicted"/>
<organism evidence="1 2">
    <name type="scientific">Melastoma candidum</name>
    <dbReference type="NCBI Taxonomy" id="119954"/>
    <lineage>
        <taxon>Eukaryota</taxon>
        <taxon>Viridiplantae</taxon>
        <taxon>Streptophyta</taxon>
        <taxon>Embryophyta</taxon>
        <taxon>Tracheophyta</taxon>
        <taxon>Spermatophyta</taxon>
        <taxon>Magnoliopsida</taxon>
        <taxon>eudicotyledons</taxon>
        <taxon>Gunneridae</taxon>
        <taxon>Pentapetalae</taxon>
        <taxon>rosids</taxon>
        <taxon>malvids</taxon>
        <taxon>Myrtales</taxon>
        <taxon>Melastomataceae</taxon>
        <taxon>Melastomatoideae</taxon>
        <taxon>Melastomateae</taxon>
        <taxon>Melastoma</taxon>
    </lineage>
</organism>
<comment type="caution">
    <text evidence="1">The sequence shown here is derived from an EMBL/GenBank/DDBJ whole genome shotgun (WGS) entry which is preliminary data.</text>
</comment>
<keyword evidence="2" id="KW-1185">Reference proteome</keyword>
<protein>
    <submittedName>
        <fullName evidence="1">Uncharacterized protein</fullName>
    </submittedName>
</protein>
<gene>
    <name evidence="1" type="ORF">MLD38_032358</name>
</gene>
<name>A0ACB9M5U4_9MYRT</name>
<evidence type="ECO:0000313" key="1">
    <source>
        <dbReference type="EMBL" id="KAI4318684.1"/>
    </source>
</evidence>
<sequence length="462" mass="51440">MPLPRPRSPRRIPCFLKSLLRLSSQRSPDLPRAVELLSSLSHRGTRFPGWFLSLLLRRFSRGPAVSLPAVKSLHLFLKLTHPVPPGTVLGNDLIALYVKCGSLFHARNVFVKMCEKRNLLSWNRLIAGYVGIGEFDSARRLFDEMEGRDAVSWNTMIVGYARSGLCGAALEIFSQMSRCGVNFDEFTFSGILIVCGKAKDTQFVKQVHAQVLVQGYLGNVIISSNLVDAYAKLGELEYARFVFDEMRTRDIFSWTTMVSGYSRQCDIEKARELFVRMPEKNDVSWTSMISGYARNGSGKKALELFSTMLESSVRPNQFTFSSCLCACATIASLKHGKEIHGYLVRANTGVNTIVASSLIDVYSKCDELGSASIVFDRMGDKKDVILWNTMLSALADHGLRERAMDLLSGMVEAGVRPNMVTFSVMMTPSCIFVRLSEEGLRLFDSVTGVECSSPNLLQVQHC</sequence>
<accession>A0ACB9M5U4</accession>
<reference evidence="2" key="1">
    <citation type="journal article" date="2023" name="Front. Plant Sci.">
        <title>Chromosomal-level genome assembly of Melastoma candidum provides insights into trichome evolution.</title>
        <authorList>
            <person name="Zhong Y."/>
            <person name="Wu W."/>
            <person name="Sun C."/>
            <person name="Zou P."/>
            <person name="Liu Y."/>
            <person name="Dai S."/>
            <person name="Zhou R."/>
        </authorList>
    </citation>
    <scope>NUCLEOTIDE SEQUENCE [LARGE SCALE GENOMIC DNA]</scope>
</reference>